<feature type="compositionally biased region" description="Basic residues" evidence="1">
    <location>
        <begin position="145"/>
        <end position="158"/>
    </location>
</feature>
<dbReference type="EMBL" id="KN826445">
    <property type="protein sequence ID" value="KIK78874.1"/>
    <property type="molecule type" value="Genomic_DNA"/>
</dbReference>
<protein>
    <submittedName>
        <fullName evidence="2">Uncharacterized protein</fullName>
    </submittedName>
</protein>
<dbReference type="AlphaFoldDB" id="A0A0D0DDN3"/>
<evidence type="ECO:0000256" key="1">
    <source>
        <dbReference type="SAM" id="MobiDB-lite"/>
    </source>
</evidence>
<organism evidence="2 3">
    <name type="scientific">Paxillus rubicundulus Ve08.2h10</name>
    <dbReference type="NCBI Taxonomy" id="930991"/>
    <lineage>
        <taxon>Eukaryota</taxon>
        <taxon>Fungi</taxon>
        <taxon>Dikarya</taxon>
        <taxon>Basidiomycota</taxon>
        <taxon>Agaricomycotina</taxon>
        <taxon>Agaricomycetes</taxon>
        <taxon>Agaricomycetidae</taxon>
        <taxon>Boletales</taxon>
        <taxon>Paxilineae</taxon>
        <taxon>Paxillaceae</taxon>
        <taxon>Paxillus</taxon>
    </lineage>
</organism>
<accession>A0A0D0DDN3</accession>
<dbReference type="OrthoDB" id="2707660at2759"/>
<feature type="region of interest" description="Disordered" evidence="1">
    <location>
        <begin position="130"/>
        <end position="158"/>
    </location>
</feature>
<gene>
    <name evidence="2" type="ORF">PAXRUDRAFT_771505</name>
</gene>
<proteinExistence type="predicted"/>
<reference evidence="2 3" key="1">
    <citation type="submission" date="2014-04" db="EMBL/GenBank/DDBJ databases">
        <authorList>
            <consortium name="DOE Joint Genome Institute"/>
            <person name="Kuo A."/>
            <person name="Kohler A."/>
            <person name="Jargeat P."/>
            <person name="Nagy L.G."/>
            <person name="Floudas D."/>
            <person name="Copeland A."/>
            <person name="Barry K.W."/>
            <person name="Cichocki N."/>
            <person name="Veneault-Fourrey C."/>
            <person name="LaButti K."/>
            <person name="Lindquist E.A."/>
            <person name="Lipzen A."/>
            <person name="Lundell T."/>
            <person name="Morin E."/>
            <person name="Murat C."/>
            <person name="Sun H."/>
            <person name="Tunlid A."/>
            <person name="Henrissat B."/>
            <person name="Grigoriev I.V."/>
            <person name="Hibbett D.S."/>
            <person name="Martin F."/>
            <person name="Nordberg H.P."/>
            <person name="Cantor M.N."/>
            <person name="Hua S.X."/>
        </authorList>
    </citation>
    <scope>NUCLEOTIDE SEQUENCE [LARGE SCALE GENOMIC DNA]</scope>
    <source>
        <strain evidence="2 3">Ve08.2h10</strain>
    </source>
</reference>
<evidence type="ECO:0000313" key="2">
    <source>
        <dbReference type="EMBL" id="KIK78874.1"/>
    </source>
</evidence>
<evidence type="ECO:0000313" key="3">
    <source>
        <dbReference type="Proteomes" id="UP000054538"/>
    </source>
</evidence>
<name>A0A0D0DDN3_9AGAM</name>
<dbReference type="Proteomes" id="UP000054538">
    <property type="component" value="Unassembled WGS sequence"/>
</dbReference>
<reference evidence="3" key="2">
    <citation type="submission" date="2015-01" db="EMBL/GenBank/DDBJ databases">
        <title>Evolutionary Origins and Diversification of the Mycorrhizal Mutualists.</title>
        <authorList>
            <consortium name="DOE Joint Genome Institute"/>
            <consortium name="Mycorrhizal Genomics Consortium"/>
            <person name="Kohler A."/>
            <person name="Kuo A."/>
            <person name="Nagy L.G."/>
            <person name="Floudas D."/>
            <person name="Copeland A."/>
            <person name="Barry K.W."/>
            <person name="Cichocki N."/>
            <person name="Veneault-Fourrey C."/>
            <person name="LaButti K."/>
            <person name="Lindquist E.A."/>
            <person name="Lipzen A."/>
            <person name="Lundell T."/>
            <person name="Morin E."/>
            <person name="Murat C."/>
            <person name="Riley R."/>
            <person name="Ohm R."/>
            <person name="Sun H."/>
            <person name="Tunlid A."/>
            <person name="Henrissat B."/>
            <person name="Grigoriev I.V."/>
            <person name="Hibbett D.S."/>
            <person name="Martin F."/>
        </authorList>
    </citation>
    <scope>NUCLEOTIDE SEQUENCE [LARGE SCALE GENOMIC DNA]</scope>
    <source>
        <strain evidence="3">Ve08.2h10</strain>
    </source>
</reference>
<dbReference type="InParanoid" id="A0A0D0DDN3"/>
<dbReference type="HOGENOM" id="CLU_1673466_0_0_1"/>
<feature type="non-terminal residue" evidence="2">
    <location>
        <position position="1"/>
    </location>
</feature>
<keyword evidence="3" id="KW-1185">Reference proteome</keyword>
<sequence length="158" mass="17871">MLLEIPCSHSVNGDSNCGKVGTTPEEETSQMTRSSGAHGFVKCGGRFLIAARAIGLYIQCWSTYFPSRPTNTSNTTAAGRRMSFAPSNVGSEDDWDDMDCCAKCLNYFCVGPRADRERFRPWKKKLRAVLEGEKQAKEEKQRAKAEKRRAEQRRRRNQ</sequence>
<feature type="compositionally biased region" description="Basic and acidic residues" evidence="1">
    <location>
        <begin position="130"/>
        <end position="144"/>
    </location>
</feature>